<protein>
    <recommendedName>
        <fullName evidence="4">BTB/POZ domain-containing protein KCTD19</fullName>
    </recommendedName>
</protein>
<organism evidence="2 3">
    <name type="scientific">Ovis aries</name>
    <name type="common">Sheep</name>
    <dbReference type="NCBI Taxonomy" id="9940"/>
    <lineage>
        <taxon>Eukaryota</taxon>
        <taxon>Metazoa</taxon>
        <taxon>Chordata</taxon>
        <taxon>Craniata</taxon>
        <taxon>Vertebrata</taxon>
        <taxon>Euteleostomi</taxon>
        <taxon>Mammalia</taxon>
        <taxon>Eutheria</taxon>
        <taxon>Laurasiatheria</taxon>
        <taxon>Artiodactyla</taxon>
        <taxon>Ruminantia</taxon>
        <taxon>Pecora</taxon>
        <taxon>Bovidae</taxon>
        <taxon>Caprinae</taxon>
        <taxon>Ovis</taxon>
    </lineage>
</organism>
<evidence type="ECO:0000313" key="3">
    <source>
        <dbReference type="Proteomes" id="UP000664991"/>
    </source>
</evidence>
<dbReference type="InterPro" id="IPR011333">
    <property type="entry name" value="SKP1/BTB/POZ_sf"/>
</dbReference>
<evidence type="ECO:0008006" key="4">
    <source>
        <dbReference type="Google" id="ProtNLM"/>
    </source>
</evidence>
<dbReference type="AlphaFoldDB" id="A0A836A1K8"/>
<gene>
    <name evidence="2" type="ORF">JEQ12_005072</name>
</gene>
<feature type="compositionally biased region" description="Basic and acidic residues" evidence="1">
    <location>
        <begin position="522"/>
        <end position="534"/>
    </location>
</feature>
<dbReference type="PANTHER" id="PTHR14499">
    <property type="entry name" value="POTASSIUM CHANNEL TETRAMERIZATION DOMAIN-CONTAINING"/>
    <property type="match status" value="1"/>
</dbReference>
<evidence type="ECO:0000313" key="2">
    <source>
        <dbReference type="EMBL" id="KAG5200538.1"/>
    </source>
</evidence>
<sequence>MDTPLLDTEEEVHYCFLPLDLVAKHPSLVTEDNLLWLAETMALIECECSEFRFIVNFLRSQKILLPDNFSNIDVLEAEVEILEIPELSEAVRLYRMNMGGCSRTSCPPPSPGKGGRSAGLESVKPLYMMALSLLVKYPDSALGQLRIESTLDGSRLYITGNGVLFQHVKNWLGTCRLPLTETVSEVYELCAFLDKRDITYEPMKVALKTHLEPRTLASMDVLNEEWTAEITVYSSQQIIKVYVGSHWYATTLQTLLKVLLHEQQAGKAFRSLDREGPGPRQDVGSWIQEKESESEEAFPIRRLHVVTEGPGSLVEFSRDTKETTACIPMEFQDCNDQTLWNKAKGTLARSSQIEEAEQYSQTIQMSLCRGAKREGNPSTYSHCPGLCANPRHWGDHPESPPRKKCTTVNLTQKSETKDPPVTPMQKLISLVREWDMVNCKQWEFQPLSAPRSSSLEEATLQHSSGSEAVSQPSTSASRKGHSTASEKDPGPQAGAGTGTKDKGPEPNFNPYFPMKRAVTLKDWGKQRSKERESPAPELTLPEASEGDNTGVILKVTHPPVVGSDGSCMFFEDSIIYTTHMDHLRRTPPPASPQPREVTFLSFSLSWEEMFYAQKCHCFLTDVILDSIRQNDPKAITAKVVSLVNRLWTLHISPKQFVVDLLAITGFKDDRHTQERLYSWVEVRATCTPREMATLWMPRMDTVLLCEGQASAAQKAKTGN</sequence>
<reference evidence="2 3" key="1">
    <citation type="submission" date="2020-12" db="EMBL/GenBank/DDBJ databases">
        <title>De novo assembly of Tibetan sheep genome.</title>
        <authorList>
            <person name="Li X."/>
        </authorList>
    </citation>
    <scope>NUCLEOTIDE SEQUENCE [LARGE SCALE GENOMIC DNA]</scope>
    <source>
        <tissue evidence="2">Heart</tissue>
    </source>
</reference>
<proteinExistence type="predicted"/>
<dbReference type="SUPFAM" id="SSF54695">
    <property type="entry name" value="POZ domain"/>
    <property type="match status" value="1"/>
</dbReference>
<name>A0A836A1K8_SHEEP</name>
<feature type="region of interest" description="Disordered" evidence="1">
    <location>
        <begin position="394"/>
        <end position="421"/>
    </location>
</feature>
<dbReference type="Gene3D" id="3.30.710.10">
    <property type="entry name" value="Potassium Channel Kv1.1, Chain A"/>
    <property type="match status" value="1"/>
</dbReference>
<feature type="region of interest" description="Disordered" evidence="1">
    <location>
        <begin position="449"/>
        <end position="545"/>
    </location>
</feature>
<accession>A0A836A1K8</accession>
<comment type="caution">
    <text evidence="2">The sequence shown here is derived from an EMBL/GenBank/DDBJ whole genome shotgun (WGS) entry which is preliminary data.</text>
</comment>
<dbReference type="PANTHER" id="PTHR14499:SF136">
    <property type="entry name" value="GH08630P"/>
    <property type="match status" value="1"/>
</dbReference>
<dbReference type="EMBL" id="JAEMGP010000014">
    <property type="protein sequence ID" value="KAG5200538.1"/>
    <property type="molecule type" value="Genomic_DNA"/>
</dbReference>
<feature type="compositionally biased region" description="Polar residues" evidence="1">
    <location>
        <begin position="450"/>
        <end position="477"/>
    </location>
</feature>
<dbReference type="Proteomes" id="UP000664991">
    <property type="component" value="Chromosome 14"/>
</dbReference>
<evidence type="ECO:0000256" key="1">
    <source>
        <dbReference type="SAM" id="MobiDB-lite"/>
    </source>
</evidence>